<proteinExistence type="predicted"/>
<dbReference type="Gene3D" id="3.30.450.30">
    <property type="entry name" value="Dynein light chain 2a, cytoplasmic"/>
    <property type="match status" value="1"/>
</dbReference>
<dbReference type="Pfam" id="PF03259">
    <property type="entry name" value="Robl_LC7"/>
    <property type="match status" value="1"/>
</dbReference>
<reference evidence="2" key="1">
    <citation type="submission" date="2022-10" db="EMBL/GenBank/DDBJ databases">
        <title>The complete genomes of actinobacterial strains from the NBC collection.</title>
        <authorList>
            <person name="Joergensen T.S."/>
            <person name="Alvarez Arevalo M."/>
            <person name="Sterndorff E.B."/>
            <person name="Faurdal D."/>
            <person name="Vuksanovic O."/>
            <person name="Mourched A.-S."/>
            <person name="Charusanti P."/>
            <person name="Shaw S."/>
            <person name="Blin K."/>
            <person name="Weber T."/>
        </authorList>
    </citation>
    <scope>NUCLEOTIDE SEQUENCE</scope>
    <source>
        <strain evidence="2">NBC_00060</strain>
    </source>
</reference>
<gene>
    <name evidence="2" type="ORF">OHV25_01685</name>
</gene>
<sequence>MTLTSQEIQNTNWLLDDFVSRVPNIRHVVLLSADGLAVGASSEQDRADAERLAAIASGLHSLAKGMSAQFSAGAVLQNMVELERGFFFVVTAGKGSCLAVLSEMNADIGLIAYEMARLVQQVREHLDQPVRTPLGQPFPGLDDAVI</sequence>
<evidence type="ECO:0000259" key="1">
    <source>
        <dbReference type="SMART" id="SM00960"/>
    </source>
</evidence>
<dbReference type="PANTHER" id="PTHR36222">
    <property type="entry name" value="SERINE PROTEASE INHIBITOR RV3364C"/>
    <property type="match status" value="1"/>
</dbReference>
<dbReference type="InterPro" id="IPR004942">
    <property type="entry name" value="Roadblock/LAMTOR2_dom"/>
</dbReference>
<feature type="domain" description="Roadblock/LAMTOR2" evidence="1">
    <location>
        <begin position="12"/>
        <end position="102"/>
    </location>
</feature>
<dbReference type="InterPro" id="IPR053141">
    <property type="entry name" value="Mycobact_SerProt_Inhib_Rv3364c"/>
</dbReference>
<dbReference type="SMART" id="SM00960">
    <property type="entry name" value="Robl_LC7"/>
    <property type="match status" value="1"/>
</dbReference>
<evidence type="ECO:0000313" key="2">
    <source>
        <dbReference type="EMBL" id="WTU38357.1"/>
    </source>
</evidence>
<dbReference type="SUPFAM" id="SSF103196">
    <property type="entry name" value="Roadblock/LC7 domain"/>
    <property type="match status" value="1"/>
</dbReference>
<dbReference type="PANTHER" id="PTHR36222:SF1">
    <property type="entry name" value="SERINE PROTEASE INHIBITOR RV3364C"/>
    <property type="match status" value="1"/>
</dbReference>
<protein>
    <submittedName>
        <fullName evidence="2">Roadblock/LC7 domain-containing protein</fullName>
    </submittedName>
</protein>
<accession>A0AAU2GRC0</accession>
<name>A0AAU2GRC0_9ACTN</name>
<dbReference type="AlphaFoldDB" id="A0AAU2GRC0"/>
<organism evidence="2">
    <name type="scientific">Streptomyces sp. NBC_00060</name>
    <dbReference type="NCBI Taxonomy" id="2975636"/>
    <lineage>
        <taxon>Bacteria</taxon>
        <taxon>Bacillati</taxon>
        <taxon>Actinomycetota</taxon>
        <taxon>Actinomycetes</taxon>
        <taxon>Kitasatosporales</taxon>
        <taxon>Streptomycetaceae</taxon>
        <taxon>Streptomyces</taxon>
    </lineage>
</organism>
<dbReference type="EMBL" id="CP108253">
    <property type="protein sequence ID" value="WTU38357.1"/>
    <property type="molecule type" value="Genomic_DNA"/>
</dbReference>